<organism evidence="1 2">
    <name type="scientific">Alosa alosa</name>
    <name type="common">allis shad</name>
    <dbReference type="NCBI Taxonomy" id="278164"/>
    <lineage>
        <taxon>Eukaryota</taxon>
        <taxon>Metazoa</taxon>
        <taxon>Chordata</taxon>
        <taxon>Craniata</taxon>
        <taxon>Vertebrata</taxon>
        <taxon>Euteleostomi</taxon>
        <taxon>Actinopterygii</taxon>
        <taxon>Neopterygii</taxon>
        <taxon>Teleostei</taxon>
        <taxon>Clupei</taxon>
        <taxon>Clupeiformes</taxon>
        <taxon>Clupeoidei</taxon>
        <taxon>Clupeidae</taxon>
        <taxon>Alosa</taxon>
    </lineage>
</organism>
<dbReference type="PANTHER" id="PTHR28653:SF1">
    <property type="entry name" value="ATPASE SWSAP1"/>
    <property type="match status" value="1"/>
</dbReference>
<protein>
    <submittedName>
        <fullName evidence="1">Uncharacterized protein</fullName>
    </submittedName>
</protein>
<reference evidence="1" key="1">
    <citation type="submission" date="2020-10" db="EMBL/GenBank/DDBJ databases">
        <title>Chromosome-scale genome assembly of the Allis shad, Alosa alosa.</title>
        <authorList>
            <person name="Margot Z."/>
            <person name="Christophe K."/>
            <person name="Cabau C."/>
            <person name="Louis A."/>
            <person name="Berthelot C."/>
            <person name="Parey E."/>
            <person name="Roest Crollius H."/>
            <person name="Montfort J."/>
            <person name="Robinson-Rechavi M."/>
            <person name="Bucao C."/>
            <person name="Bouchez O."/>
            <person name="Gislard M."/>
            <person name="Lluch J."/>
            <person name="Milhes M."/>
            <person name="Lampietro C."/>
            <person name="Lopez Roques C."/>
            <person name="Donnadieu C."/>
            <person name="Braasch I."/>
            <person name="Desvignes T."/>
            <person name="Postlethwait J."/>
            <person name="Bobe J."/>
            <person name="Guiguen Y."/>
        </authorList>
    </citation>
    <scope>NUCLEOTIDE SEQUENCE</scope>
    <source>
        <strain evidence="1">M-15738</strain>
        <tissue evidence="1">Blood</tissue>
    </source>
</reference>
<dbReference type="AlphaFoldDB" id="A0AAV6H397"/>
<dbReference type="GO" id="GO:0097196">
    <property type="term" value="C:Shu complex"/>
    <property type="evidence" value="ECO:0007669"/>
    <property type="project" value="TreeGrafter"/>
</dbReference>
<gene>
    <name evidence="1" type="ORF">AALO_G00082100</name>
</gene>
<accession>A0AAV6H397</accession>
<dbReference type="GO" id="GO:0003697">
    <property type="term" value="F:single-stranded DNA binding"/>
    <property type="evidence" value="ECO:0007669"/>
    <property type="project" value="TreeGrafter"/>
</dbReference>
<keyword evidence="2" id="KW-1185">Reference proteome</keyword>
<dbReference type="EMBL" id="JADWDJ010000006">
    <property type="protein sequence ID" value="KAG5279836.1"/>
    <property type="molecule type" value="Genomic_DNA"/>
</dbReference>
<comment type="caution">
    <text evidence="1">The sequence shown here is derived from an EMBL/GenBank/DDBJ whole genome shotgun (WGS) entry which is preliminary data.</text>
</comment>
<dbReference type="GO" id="GO:0000724">
    <property type="term" value="P:double-strand break repair via homologous recombination"/>
    <property type="evidence" value="ECO:0007669"/>
    <property type="project" value="TreeGrafter"/>
</dbReference>
<dbReference type="PANTHER" id="PTHR28653">
    <property type="match status" value="1"/>
</dbReference>
<sequence>MAAILEAVFRSHGCSTTTSSGDASVLCHSSTECSSVVVVGERGVSSALLFLTAVTAATELGHRVMFYTHTAIQKFPIPVKESVTSLKPDSLKKIQFVYPRSLEDLLLNVASLHEQASGAAAAPSLVLVDGLDAYLRGMGEGARGPQREEMSATAHLAALLTDTSSFFNPMHEKAEASRGTDRGAALPCRVIVSFHSDWEAATTDPVLSVLDRYIPTRCTLVQDLRSMAGGDELLHDWQVHLSGAGVSPGAANRLQWHLAVHANGAMKFSLTNKLRELRDSDQQREGVQNQLHST</sequence>
<dbReference type="Proteomes" id="UP000823561">
    <property type="component" value="Chromosome 6"/>
</dbReference>
<proteinExistence type="predicted"/>
<evidence type="ECO:0000313" key="1">
    <source>
        <dbReference type="EMBL" id="KAG5279836.1"/>
    </source>
</evidence>
<evidence type="ECO:0000313" key="2">
    <source>
        <dbReference type="Proteomes" id="UP000823561"/>
    </source>
</evidence>
<name>A0AAV6H397_9TELE</name>